<protein>
    <submittedName>
        <fullName evidence="3">Protein NPAT</fullName>
    </submittedName>
</protein>
<feature type="region of interest" description="Disordered" evidence="1">
    <location>
        <begin position="882"/>
        <end position="1239"/>
    </location>
</feature>
<feature type="domain" description="Protein NPAT C-terminal" evidence="2">
    <location>
        <begin position="797"/>
        <end position="1326"/>
    </location>
</feature>
<keyword evidence="4" id="KW-1185">Reference proteome</keyword>
<feature type="compositionally biased region" description="Polar residues" evidence="1">
    <location>
        <begin position="943"/>
        <end position="963"/>
    </location>
</feature>
<feature type="compositionally biased region" description="Low complexity" evidence="1">
    <location>
        <begin position="882"/>
        <end position="899"/>
    </location>
</feature>
<name>A0A3B5KBM8_TAKRU</name>
<accession>A0A3B5KBM8</accession>
<proteinExistence type="predicted"/>
<dbReference type="InterPro" id="IPR031442">
    <property type="entry name" value="NPAT_C"/>
</dbReference>
<dbReference type="InterPro" id="IPR006594">
    <property type="entry name" value="LisH"/>
</dbReference>
<feature type="compositionally biased region" description="Polar residues" evidence="1">
    <location>
        <begin position="634"/>
        <end position="649"/>
    </location>
</feature>
<feature type="compositionally biased region" description="Polar residues" evidence="1">
    <location>
        <begin position="425"/>
        <end position="435"/>
    </location>
</feature>
<dbReference type="RefSeq" id="XP_029699670.1">
    <property type="nucleotide sequence ID" value="XM_029843810.1"/>
</dbReference>
<reference evidence="3 4" key="1">
    <citation type="journal article" date="2011" name="Genome Biol. Evol.">
        <title>Integration of the genetic map and genome assembly of fugu facilitates insights into distinct features of genome evolution in teleosts and mammals.</title>
        <authorList>
            <person name="Kai W."/>
            <person name="Kikuchi K."/>
            <person name="Tohari S."/>
            <person name="Chew A.K."/>
            <person name="Tay A."/>
            <person name="Fujiwara A."/>
            <person name="Hosoya S."/>
            <person name="Suetake H."/>
            <person name="Naruse K."/>
            <person name="Brenner S."/>
            <person name="Suzuki Y."/>
            <person name="Venkatesh B."/>
        </authorList>
    </citation>
    <scope>NUCLEOTIDE SEQUENCE [LARGE SCALE GENOMIC DNA]</scope>
</reference>
<feature type="compositionally biased region" description="Basic and acidic residues" evidence="1">
    <location>
        <begin position="993"/>
        <end position="1067"/>
    </location>
</feature>
<dbReference type="PROSITE" id="PS50896">
    <property type="entry name" value="LISH"/>
    <property type="match status" value="1"/>
</dbReference>
<dbReference type="InParanoid" id="A0A3B5KBM8"/>
<feature type="compositionally biased region" description="Basic and acidic residues" evidence="1">
    <location>
        <begin position="1295"/>
        <end position="1305"/>
    </location>
</feature>
<dbReference type="Ensembl" id="ENSTRUT00000053238.2">
    <property type="protein sequence ID" value="ENSTRUP00000052798.2"/>
    <property type="gene ID" value="ENSTRUG00000023256.2"/>
</dbReference>
<dbReference type="FunCoup" id="A0A3B5KBM8">
    <property type="interactions" value="1464"/>
</dbReference>
<dbReference type="InterPro" id="IPR052850">
    <property type="entry name" value="NPAT_LisH"/>
</dbReference>
<feature type="compositionally biased region" description="Low complexity" evidence="1">
    <location>
        <begin position="1129"/>
        <end position="1147"/>
    </location>
</feature>
<dbReference type="Pfam" id="PF15712">
    <property type="entry name" value="NPAT_C"/>
    <property type="match status" value="1"/>
</dbReference>
<reference evidence="3" key="2">
    <citation type="submission" date="2025-08" db="UniProtKB">
        <authorList>
            <consortium name="Ensembl"/>
        </authorList>
    </citation>
    <scope>IDENTIFICATION</scope>
</reference>
<feature type="region of interest" description="Disordered" evidence="1">
    <location>
        <begin position="402"/>
        <end position="507"/>
    </location>
</feature>
<dbReference type="GeneID" id="101079296"/>
<feature type="region of interest" description="Disordered" evidence="1">
    <location>
        <begin position="1260"/>
        <end position="1305"/>
    </location>
</feature>
<dbReference type="OMA" id="PMRSNFV"/>
<feature type="compositionally biased region" description="Low complexity" evidence="1">
    <location>
        <begin position="496"/>
        <end position="507"/>
    </location>
</feature>
<dbReference type="Proteomes" id="UP000005226">
    <property type="component" value="Chromosome 11"/>
</dbReference>
<feature type="compositionally biased region" description="Polar residues" evidence="1">
    <location>
        <begin position="442"/>
        <end position="451"/>
    </location>
</feature>
<feature type="compositionally biased region" description="Low complexity" evidence="1">
    <location>
        <begin position="1224"/>
        <end position="1239"/>
    </location>
</feature>
<feature type="compositionally biased region" description="Basic and acidic residues" evidence="1">
    <location>
        <begin position="1173"/>
        <end position="1192"/>
    </location>
</feature>
<evidence type="ECO:0000259" key="2">
    <source>
        <dbReference type="Pfam" id="PF15712"/>
    </source>
</evidence>
<sequence length="1326" mass="141321">MLLPSDVARLVLGYLQEEGLSATSQAFVHESPNLKEYSDHTTGDGTIPACLFSIFGKGLTTILNEYVATKTKESHHEVPAVMTSLWKKLDFTLNQIKSLQNSPVISACQRTRSRIGVANMARQRVLTVASPSTIVCSSVSETSSIVSPTNTSQGFLSHSTPLSSAAPPMRMAITPAAHQQTQDVRLNVPIISGDCVAQMVISEQRLPSSPMSPGRRKWDTPRKRAAAAGVAGAANRCSTAISGSTADPQLEEVVDENFPQLVIQNARDKMLGDRSLQEKLAENINKILASDPVPQISKPSTTTLEADQSIDEILGLEGEIHMSDDAIHDILEQTESDPAFQALYELFDPNKTKFTDAEPGDGVSYCFVEECATPSAVVKPLQSNTNMNLEAVDTTLTMVKKKAGQDRKVRKTSTSLKKTILRPSGRSSRIENSSARLLVSQGEATVTNAAEKSSKSKHSPPTDSVFVAPMDTNEPLDMPPPPPDSTAVQKSVLKDSSSTSTAISPSTTPSSIIAAAFAVPEFPPLCNSDQTLENAQTQPFKGQSEPVTVTQSHGCTNVVPVTEELNSFPAAASNLPQTATSVKEGNTQPMLSCSSSPESASSLFTSSLFTAAPDSKTVSTSVGLITTNASSVLASSAPPTCSTAPTCSKASRAAHDLPPNQLGTSKPGDDASVVSLKIIISDDKDEESSSDPALSQAVSSISGEKIPTIYLSSPDKSPGVPGTPRIFSDEVAQAVSGLQTSEGQVNPLGSMSGTLVASPLTGAQQVQQNYIIQLPLDTTVPAVQGAPASYILVTETPNTNAATRQVLLSAGVSKGPSPFSQYGVPAQASSPSYTAGSTFILPSPAKPVMLPVSVMGQNAMGPVQMVHSQFVTIQNAVPVQPPVSVSSNSPTVSVPFSTTGTEQVDTSAKPLAAENKGQQKVPAGTKHKRILCFESSGEDRPQKNTISTLPPSSNTPISQSSLQPKKDIVHVTRTRPNILGGNRPKRRLQPVRCLKEPQTEEKNMKELDKTKDPFEKHIQKLEHNIRTEEMDSSEQKNGKRSDSEGRSKSVVRKHNEEDADGAKEDQSSRPVSSDSERNGGKEESSQKEPPGKVLAKPREGCVEKKAPLQEVHNVTANKENEVKDTVEEQQAPSSSSAKSFSPQAAAQNIPDTQPKTPKAPSKTSSLAKQAAEMLHDIQGHHSPSEHPSHNQEESTNVPRTPGRQKKGKDGEGTPKHLLPPNTPEVPSSSPVSEAGSENSINMAAHTLMILSRATIARTGTPLKDSLRQDGVGDKIPSSSKNSKKRKLTSPTDTPPAKKDRERKKLMDCFPDDLDVEKFLSSLHYDE</sequence>
<gene>
    <name evidence="3" type="primary">npat</name>
</gene>
<dbReference type="PANTHER" id="PTHR15087:SF14">
    <property type="entry name" value="PROTEIN NPAT"/>
    <property type="match status" value="1"/>
</dbReference>
<evidence type="ECO:0000313" key="3">
    <source>
        <dbReference type="Ensembl" id="ENSTRUP00000052798.2"/>
    </source>
</evidence>
<dbReference type="GO" id="GO:0005634">
    <property type="term" value="C:nucleus"/>
    <property type="evidence" value="ECO:0007669"/>
    <property type="project" value="TreeGrafter"/>
</dbReference>
<dbReference type="GeneTree" id="ENSGT00390000012388"/>
<organism evidence="3 4">
    <name type="scientific">Takifugu rubripes</name>
    <name type="common">Japanese pufferfish</name>
    <name type="synonym">Fugu rubripes</name>
    <dbReference type="NCBI Taxonomy" id="31033"/>
    <lineage>
        <taxon>Eukaryota</taxon>
        <taxon>Metazoa</taxon>
        <taxon>Chordata</taxon>
        <taxon>Craniata</taxon>
        <taxon>Vertebrata</taxon>
        <taxon>Euteleostomi</taxon>
        <taxon>Actinopterygii</taxon>
        <taxon>Neopterygii</taxon>
        <taxon>Teleostei</taxon>
        <taxon>Neoteleostei</taxon>
        <taxon>Acanthomorphata</taxon>
        <taxon>Eupercaria</taxon>
        <taxon>Tetraodontiformes</taxon>
        <taxon>Tetradontoidea</taxon>
        <taxon>Tetraodontidae</taxon>
        <taxon>Takifugu</taxon>
    </lineage>
</organism>
<dbReference type="PANTHER" id="PTHR15087">
    <property type="entry name" value="PROTEIN NPAT"/>
    <property type="match status" value="1"/>
</dbReference>
<dbReference type="STRING" id="31033.ENSTRUP00000052798"/>
<feature type="compositionally biased region" description="Polar residues" evidence="1">
    <location>
        <begin position="1149"/>
        <end position="1167"/>
    </location>
</feature>
<feature type="compositionally biased region" description="Basic and acidic residues" evidence="1">
    <location>
        <begin position="1074"/>
        <end position="1107"/>
    </location>
</feature>
<dbReference type="SMART" id="SM00667">
    <property type="entry name" value="LisH"/>
    <property type="match status" value="1"/>
</dbReference>
<evidence type="ECO:0000256" key="1">
    <source>
        <dbReference type="SAM" id="MobiDB-lite"/>
    </source>
</evidence>
<evidence type="ECO:0000313" key="4">
    <source>
        <dbReference type="Proteomes" id="UP000005226"/>
    </source>
</evidence>
<feature type="region of interest" description="Disordered" evidence="1">
    <location>
        <begin position="634"/>
        <end position="669"/>
    </location>
</feature>
<dbReference type="GO" id="GO:0003712">
    <property type="term" value="F:transcription coregulator activity"/>
    <property type="evidence" value="ECO:0007669"/>
    <property type="project" value="TreeGrafter"/>
</dbReference>
<reference evidence="3" key="3">
    <citation type="submission" date="2025-09" db="UniProtKB">
        <authorList>
            <consortium name="Ensembl"/>
        </authorList>
    </citation>
    <scope>IDENTIFICATION</scope>
</reference>